<feature type="transmembrane region" description="Helical" evidence="1">
    <location>
        <begin position="63"/>
        <end position="84"/>
    </location>
</feature>
<dbReference type="STRING" id="626369.HMPREF0446_00946"/>
<gene>
    <name evidence="2" type="ORF">HMPREF0446_00946</name>
</gene>
<reference evidence="2" key="2">
    <citation type="submission" date="2011-10" db="EMBL/GenBank/DDBJ databases">
        <title>The Genome Sequence of Granulicatella elegans ATCC 700633.</title>
        <authorList>
            <consortium name="The Broad Institute Genome Sequencing Platform"/>
            <consortium name="The Broad Institute Genome Sequencing Center for Infectious Disease"/>
            <person name="Earl A."/>
            <person name="Ward D."/>
            <person name="Feldgarden M."/>
            <person name="Gevers D."/>
            <person name="Sibley C.D."/>
            <person name="Field T.R."/>
            <person name="Grinwis M."/>
            <person name="Eshaghurshan C.S."/>
            <person name="Surette M.G."/>
            <person name="Young S.K."/>
            <person name="Zeng Q."/>
            <person name="Gargeya S."/>
            <person name="Fitzgerald M."/>
            <person name="Haas B."/>
            <person name="Abouelleil A."/>
            <person name="Alvarado L."/>
            <person name="Arachchi H.M."/>
            <person name="Berlin A."/>
            <person name="Brown A."/>
            <person name="Chapman S.B."/>
            <person name="Chen Z."/>
            <person name="Dunbar C."/>
            <person name="Freedman E."/>
            <person name="Gearin G."/>
            <person name="Goldberg J."/>
            <person name="Griggs A."/>
            <person name="Gujja S."/>
            <person name="Heiman D."/>
            <person name="Howarth C."/>
            <person name="Larson L."/>
            <person name="Lui A."/>
            <person name="MacDonald P.J.P."/>
            <person name="Montmayeur A."/>
            <person name="Murphy C."/>
            <person name="Neiman D."/>
            <person name="Pearson M."/>
            <person name="Priest M."/>
            <person name="Roberts A."/>
            <person name="Saif S."/>
            <person name="Shea T."/>
            <person name="Shenoy N."/>
            <person name="Sisk P."/>
            <person name="Stolte C."/>
            <person name="Sykes S."/>
            <person name="Wortman J."/>
            <person name="Nusbaum C."/>
            <person name="Birren B."/>
        </authorList>
    </citation>
    <scope>NUCLEOTIDE SEQUENCE [LARGE SCALE GENOMIC DNA]</scope>
    <source>
        <strain evidence="2">ATCC 700633</strain>
    </source>
</reference>
<dbReference type="HOGENOM" id="CLU_1666933_0_0_9"/>
<keyword evidence="1" id="KW-0472">Membrane</keyword>
<dbReference type="Proteomes" id="UP000002939">
    <property type="component" value="Unassembled WGS sequence"/>
</dbReference>
<sequence length="159" mass="17576">MDTQKVEQYAGVIRKVSKGLKIWNIIGIVGNVLGLLGMAILLIPQVQEELAKVKNPYLTKENIGFGIAVLVVFLLICIFSPILYHKIGESAKAQVLPDKNLLHYAIGVFAFSIVMQVVNQLMSGLGFDITAYIFPAIVAGLLAWVYVIYQKWAQEVAKQ</sequence>
<dbReference type="EMBL" id="ACRF02000016">
    <property type="protein sequence ID" value="EEW92958.1"/>
    <property type="molecule type" value="Genomic_DNA"/>
</dbReference>
<name>D0BLU3_9LACT</name>
<protein>
    <submittedName>
        <fullName evidence="2">Uncharacterized protein</fullName>
    </submittedName>
</protein>
<keyword evidence="1" id="KW-0812">Transmembrane</keyword>
<accession>D0BLU3</accession>
<feature type="transmembrane region" description="Helical" evidence="1">
    <location>
        <begin position="104"/>
        <end position="123"/>
    </location>
</feature>
<reference evidence="2" key="1">
    <citation type="submission" date="2009-09" db="EMBL/GenBank/DDBJ databases">
        <authorList>
            <consortium name="The Broad Institute Genome Sequencing Platform"/>
            <person name="Ward D."/>
            <person name="Feldgarden M."/>
            <person name="Earl A."/>
            <person name="Young S.K."/>
            <person name="Zeng Q."/>
            <person name="Koehrsen M."/>
            <person name="Alvarado L."/>
            <person name="Berlin A."/>
            <person name="Bochicchio J."/>
            <person name="Borenstein D."/>
            <person name="Chapman S.B."/>
            <person name="Chen Z."/>
            <person name="Engels R."/>
            <person name="Freedman E."/>
            <person name="Gellesch M."/>
            <person name="Goldberg J."/>
            <person name="Griggs A."/>
            <person name="Gujja S."/>
            <person name="Heilman E."/>
            <person name="Heiman D."/>
            <person name="Hepburn T."/>
            <person name="Howarth C."/>
            <person name="Jen D."/>
            <person name="Larson L."/>
            <person name="Lewis B."/>
            <person name="Mehta T."/>
            <person name="Park D."/>
            <person name="Pearson M."/>
            <person name="Roberts A."/>
            <person name="Saif S."/>
            <person name="Shea T."/>
            <person name="Shenoy N."/>
            <person name="Sisk P."/>
            <person name="Stolte C."/>
            <person name="Sykes S."/>
            <person name="Thomson T."/>
            <person name="Walk T."/>
            <person name="White J."/>
            <person name="Yandava C."/>
            <person name="Sibley C.D."/>
            <person name="Field T.R."/>
            <person name="Grinwis M."/>
            <person name="Eshaghurshan C.S."/>
            <person name="Surette M.G."/>
            <person name="Haas B."/>
            <person name="Nusbaum C."/>
            <person name="Birren B."/>
        </authorList>
    </citation>
    <scope>NUCLEOTIDE SEQUENCE [LARGE SCALE GENOMIC DNA]</scope>
    <source>
        <strain evidence="2">ATCC 700633</strain>
    </source>
</reference>
<comment type="caution">
    <text evidence="2">The sequence shown here is derived from an EMBL/GenBank/DDBJ whole genome shotgun (WGS) entry which is preliminary data.</text>
</comment>
<organism evidence="2 3">
    <name type="scientific">Granulicatella elegans ATCC 700633</name>
    <dbReference type="NCBI Taxonomy" id="626369"/>
    <lineage>
        <taxon>Bacteria</taxon>
        <taxon>Bacillati</taxon>
        <taxon>Bacillota</taxon>
        <taxon>Bacilli</taxon>
        <taxon>Lactobacillales</taxon>
        <taxon>Carnobacteriaceae</taxon>
        <taxon>Granulicatella</taxon>
    </lineage>
</organism>
<evidence type="ECO:0000313" key="3">
    <source>
        <dbReference type="Proteomes" id="UP000002939"/>
    </source>
</evidence>
<dbReference type="InterPro" id="IPR036259">
    <property type="entry name" value="MFS_trans_sf"/>
</dbReference>
<dbReference type="SUPFAM" id="SSF103473">
    <property type="entry name" value="MFS general substrate transporter"/>
    <property type="match status" value="1"/>
</dbReference>
<keyword evidence="3" id="KW-1185">Reference proteome</keyword>
<keyword evidence="1" id="KW-1133">Transmembrane helix</keyword>
<dbReference type="AlphaFoldDB" id="D0BLU3"/>
<evidence type="ECO:0000256" key="1">
    <source>
        <dbReference type="SAM" id="Phobius"/>
    </source>
</evidence>
<evidence type="ECO:0000313" key="2">
    <source>
        <dbReference type="EMBL" id="EEW92958.1"/>
    </source>
</evidence>
<proteinExistence type="predicted"/>
<feature type="transmembrane region" description="Helical" evidence="1">
    <location>
        <begin position="22"/>
        <end position="43"/>
    </location>
</feature>
<feature type="transmembrane region" description="Helical" evidence="1">
    <location>
        <begin position="129"/>
        <end position="149"/>
    </location>
</feature>
<dbReference type="RefSeq" id="WP_006703223.1">
    <property type="nucleotide sequence ID" value="NZ_KI391971.1"/>
</dbReference>